<reference evidence="1" key="1">
    <citation type="journal article" date="2020" name="Nature">
        <title>Giant virus diversity and host interactions through global metagenomics.</title>
        <authorList>
            <person name="Schulz F."/>
            <person name="Roux S."/>
            <person name="Paez-Espino D."/>
            <person name="Jungbluth S."/>
            <person name="Walsh D.A."/>
            <person name="Denef V.J."/>
            <person name="McMahon K.D."/>
            <person name="Konstantinidis K.T."/>
            <person name="Eloe-Fadrosh E.A."/>
            <person name="Kyrpides N.C."/>
            <person name="Woyke T."/>
        </authorList>
    </citation>
    <scope>NUCLEOTIDE SEQUENCE</scope>
    <source>
        <strain evidence="1">GVMAG-S-1101165-79</strain>
    </source>
</reference>
<evidence type="ECO:0000313" key="1">
    <source>
        <dbReference type="EMBL" id="QHS82452.1"/>
    </source>
</evidence>
<dbReference type="AlphaFoldDB" id="A0A6C0ARS4"/>
<sequence length="137" mass="15611">MAGRPRVVRCKQSYINNIDNHTFSGPMKSGTAPSIGVTHYYWYNYATQCNTNPNQIKKSYANMVFLNVNPAQTPVTAGFRPTTNYNYSYNAPLGVGFYDANVKYDNHYYRPYNHPVVVTNRLSRPVSRHMTGFPSNV</sequence>
<proteinExistence type="predicted"/>
<accession>A0A6C0ARS4</accession>
<protein>
    <submittedName>
        <fullName evidence="1">Uncharacterized protein</fullName>
    </submittedName>
</protein>
<dbReference type="EMBL" id="MN740768">
    <property type="protein sequence ID" value="QHS82452.1"/>
    <property type="molecule type" value="Genomic_DNA"/>
</dbReference>
<organism evidence="1">
    <name type="scientific">viral metagenome</name>
    <dbReference type="NCBI Taxonomy" id="1070528"/>
    <lineage>
        <taxon>unclassified sequences</taxon>
        <taxon>metagenomes</taxon>
        <taxon>organismal metagenomes</taxon>
    </lineage>
</organism>
<name>A0A6C0ARS4_9ZZZZ</name>